<dbReference type="InterPro" id="IPR011448">
    <property type="entry name" value="DUF1554"/>
</dbReference>
<feature type="transmembrane region" description="Helical" evidence="2">
    <location>
        <begin position="7"/>
        <end position="29"/>
    </location>
</feature>
<keyword evidence="2" id="KW-0472">Membrane</keyword>
<evidence type="ECO:0000256" key="2">
    <source>
        <dbReference type="SAM" id="Phobius"/>
    </source>
</evidence>
<dbReference type="Proteomes" id="UP000176974">
    <property type="component" value="Unassembled WGS sequence"/>
</dbReference>
<dbReference type="InterPro" id="IPR016186">
    <property type="entry name" value="C-type_lectin-like/link_sf"/>
</dbReference>
<dbReference type="InterPro" id="IPR012902">
    <property type="entry name" value="N_methyl_site"/>
</dbReference>
<dbReference type="Pfam" id="PF07963">
    <property type="entry name" value="N_methyl"/>
    <property type="match status" value="1"/>
</dbReference>
<proteinExistence type="predicted"/>
<keyword evidence="2" id="KW-1133">Transmembrane helix</keyword>
<evidence type="ECO:0000313" key="4">
    <source>
        <dbReference type="EMBL" id="OGZ35685.1"/>
    </source>
</evidence>
<evidence type="ECO:0000313" key="5">
    <source>
        <dbReference type="Proteomes" id="UP000176974"/>
    </source>
</evidence>
<feature type="domain" description="DUF1554" evidence="3">
    <location>
        <begin position="193"/>
        <end position="319"/>
    </location>
</feature>
<dbReference type="EMBL" id="MHMY01000008">
    <property type="protein sequence ID" value="OGZ35685.1"/>
    <property type="molecule type" value="Genomic_DNA"/>
</dbReference>
<organism evidence="4 5">
    <name type="scientific">Candidatus Portnoybacteria bacterium RIFCSPHIGHO2_01_FULL_40_12b</name>
    <dbReference type="NCBI Taxonomy" id="1801994"/>
    <lineage>
        <taxon>Bacteria</taxon>
        <taxon>Candidatus Portnoyibacteriota</taxon>
    </lineage>
</organism>
<dbReference type="InterPro" id="IPR045584">
    <property type="entry name" value="Pilin-like"/>
</dbReference>
<accession>A0A1G2FC77</accession>
<keyword evidence="2" id="KW-0812">Transmembrane</keyword>
<name>A0A1G2FC77_9BACT</name>
<protein>
    <recommendedName>
        <fullName evidence="3">DUF1554 domain-containing protein</fullName>
    </recommendedName>
</protein>
<comment type="caution">
    <text evidence="4">The sequence shown here is derived from an EMBL/GenBank/DDBJ whole genome shotgun (WGS) entry which is preliminary data.</text>
</comment>
<reference evidence="4 5" key="1">
    <citation type="journal article" date="2016" name="Nat. Commun.">
        <title>Thousands of microbial genomes shed light on interconnected biogeochemical processes in an aquifer system.</title>
        <authorList>
            <person name="Anantharaman K."/>
            <person name="Brown C.T."/>
            <person name="Hug L.A."/>
            <person name="Sharon I."/>
            <person name="Castelle C.J."/>
            <person name="Probst A.J."/>
            <person name="Thomas B.C."/>
            <person name="Singh A."/>
            <person name="Wilkins M.J."/>
            <person name="Karaoz U."/>
            <person name="Brodie E.L."/>
            <person name="Williams K.H."/>
            <person name="Hubbard S.S."/>
            <person name="Banfield J.F."/>
        </authorList>
    </citation>
    <scope>NUCLEOTIDE SEQUENCE [LARGE SCALE GENOMIC DNA]</scope>
</reference>
<sequence>MKQKGFTLIELMIALSIMAVLGTVGIAGFRNYSQIQVLQSAVNDFASVLNTARSRALSQVKPPDICGSADTLDGYGVKISATSENSYSLILVCSGLNESIDKAKTFPKGISFADADNGKFFFFPTLAGGAQTTPMQVTISGYGKGKIVSVNSLGGVSAEPLPTPSPTPTPVPTSTPTPTVTPIPMKRVFITSANYNGNLGGLSGADGKCQQLANSKSFGGIWKAWLSSSETAAGDRLTHAGIAYRLVDGITIIANNWNDLVDGVIINPINKDENGSAKTSYVWTTTNADGTTSFPDFPNEYCNDWNSSLNSLGGRFGWSGSTNAQWTFHVGDGNACGASGLPLYCFEQ</sequence>
<dbReference type="Gene3D" id="3.10.100.10">
    <property type="entry name" value="Mannose-Binding Protein A, subunit A"/>
    <property type="match status" value="1"/>
</dbReference>
<feature type="compositionally biased region" description="Pro residues" evidence="1">
    <location>
        <begin position="161"/>
        <end position="181"/>
    </location>
</feature>
<dbReference type="InterPro" id="IPR016187">
    <property type="entry name" value="CTDL_fold"/>
</dbReference>
<evidence type="ECO:0000256" key="1">
    <source>
        <dbReference type="SAM" id="MobiDB-lite"/>
    </source>
</evidence>
<dbReference type="Pfam" id="PF07588">
    <property type="entry name" value="DUF1554"/>
    <property type="match status" value="1"/>
</dbReference>
<evidence type="ECO:0000259" key="3">
    <source>
        <dbReference type="Pfam" id="PF07588"/>
    </source>
</evidence>
<dbReference type="Gene3D" id="3.30.700.10">
    <property type="entry name" value="Glycoprotein, Type 4 Pilin"/>
    <property type="match status" value="1"/>
</dbReference>
<dbReference type="NCBIfam" id="TIGR02532">
    <property type="entry name" value="IV_pilin_GFxxxE"/>
    <property type="match status" value="1"/>
</dbReference>
<dbReference type="PROSITE" id="PS00409">
    <property type="entry name" value="PROKAR_NTER_METHYL"/>
    <property type="match status" value="1"/>
</dbReference>
<gene>
    <name evidence="4" type="ORF">A2815_02945</name>
</gene>
<dbReference type="SUPFAM" id="SSF56436">
    <property type="entry name" value="C-type lectin-like"/>
    <property type="match status" value="1"/>
</dbReference>
<feature type="region of interest" description="Disordered" evidence="1">
    <location>
        <begin position="158"/>
        <end position="182"/>
    </location>
</feature>
<dbReference type="AlphaFoldDB" id="A0A1G2FC77"/>
<dbReference type="SUPFAM" id="SSF54523">
    <property type="entry name" value="Pili subunits"/>
    <property type="match status" value="1"/>
</dbReference>